<feature type="coiled-coil region" evidence="1">
    <location>
        <begin position="165"/>
        <end position="206"/>
    </location>
</feature>
<protein>
    <submittedName>
        <fullName evidence="2">Uncharacterized protein</fullName>
    </submittedName>
</protein>
<dbReference type="EMBL" id="JANEYT010000096">
    <property type="protein sequence ID" value="MCQ1060911.1"/>
    <property type="molecule type" value="Genomic_DNA"/>
</dbReference>
<evidence type="ECO:0000313" key="2">
    <source>
        <dbReference type="EMBL" id="MCQ1060911.1"/>
    </source>
</evidence>
<dbReference type="RefSeq" id="WP_255045008.1">
    <property type="nucleotide sequence ID" value="NZ_JANEYT010000096.1"/>
</dbReference>
<evidence type="ECO:0000256" key="1">
    <source>
        <dbReference type="SAM" id="Coils"/>
    </source>
</evidence>
<comment type="caution">
    <text evidence="2">The sequence shown here is derived from an EMBL/GenBank/DDBJ whole genome shotgun (WGS) entry which is preliminary data.</text>
</comment>
<gene>
    <name evidence="2" type="ORF">NHN17_22975</name>
</gene>
<proteinExistence type="predicted"/>
<reference evidence="2 3" key="1">
    <citation type="submission" date="2022-07" db="EMBL/GenBank/DDBJ databases">
        <title>Photobacterium pectinilyticum sp. nov., a marine bacterium isolated from surface seawater of Qingdao offshore.</title>
        <authorList>
            <person name="Wang X."/>
        </authorList>
    </citation>
    <scope>NUCLEOTIDE SEQUENCE [LARGE SCALE GENOMIC DNA]</scope>
    <source>
        <strain evidence="2 3">ZSDE20</strain>
    </source>
</reference>
<keyword evidence="3" id="KW-1185">Reference proteome</keyword>
<organism evidence="2 3">
    <name type="scientific">Photobacterium pectinilyticum</name>
    <dbReference type="NCBI Taxonomy" id="2906793"/>
    <lineage>
        <taxon>Bacteria</taxon>
        <taxon>Pseudomonadati</taxon>
        <taxon>Pseudomonadota</taxon>
        <taxon>Gammaproteobacteria</taxon>
        <taxon>Vibrionales</taxon>
        <taxon>Vibrionaceae</taxon>
        <taxon>Photobacterium</taxon>
    </lineage>
</organism>
<dbReference type="Proteomes" id="UP001524460">
    <property type="component" value="Unassembled WGS sequence"/>
</dbReference>
<keyword evidence="1" id="KW-0175">Coiled coil</keyword>
<name>A0ABT1NB45_9GAMM</name>
<accession>A0ABT1NB45</accession>
<sequence length="240" mass="26813">MAERLKRINYSIYLDPLNNPADLYASKVLHQWADDFTRLKAESAEENGLALLNARNVQKQVYLSGLFMHLLSPDLSQQLSLQVTESQVSELTLENTLQGLGFLVKNSPQEFNQEAQTALFEALKASISEQVKSEAKLTREYISSSERRTNSVEAESKDEAVIGSIDQLSDQNAKLVAMIDSQSQQIAELKNQLTAQTALIRTLSQRSTSRQDEPPGNPSPVVDLNERLAHVQKIKKKGIF</sequence>
<evidence type="ECO:0000313" key="3">
    <source>
        <dbReference type="Proteomes" id="UP001524460"/>
    </source>
</evidence>